<organism evidence="2">
    <name type="scientific">freshwater metagenome</name>
    <dbReference type="NCBI Taxonomy" id="449393"/>
    <lineage>
        <taxon>unclassified sequences</taxon>
        <taxon>metagenomes</taxon>
        <taxon>ecological metagenomes</taxon>
    </lineage>
</organism>
<dbReference type="EMBL" id="CAFBLN010000021">
    <property type="protein sequence ID" value="CAB4868933.1"/>
    <property type="molecule type" value="Genomic_DNA"/>
</dbReference>
<dbReference type="AlphaFoldDB" id="A0A6J7DNP5"/>
<gene>
    <name evidence="2" type="ORF">UFOPK3381_00686</name>
</gene>
<evidence type="ECO:0000313" key="2">
    <source>
        <dbReference type="EMBL" id="CAB4868933.1"/>
    </source>
</evidence>
<name>A0A6J7DNP5_9ZZZZ</name>
<dbReference type="Pfam" id="PF00296">
    <property type="entry name" value="Bac_luciferase"/>
    <property type="match status" value="1"/>
</dbReference>
<dbReference type="SUPFAM" id="SSF51679">
    <property type="entry name" value="Bacterial luciferase-like"/>
    <property type="match status" value="1"/>
</dbReference>
<accession>A0A6J7DNP5</accession>
<dbReference type="Gene3D" id="3.20.20.30">
    <property type="entry name" value="Luciferase-like domain"/>
    <property type="match status" value="1"/>
</dbReference>
<sequence length="221" mass="23385">MKVGFLLPVFRWTPDDALAAADLGAASGVDGVFAYDHLWPMGSPERPALAPFPVLAAVSVRCPSLIVGTLVARVGLLSEAVLIETFRSLELVAPGRVIAAIGTGDKLSAAENEAYGIAMQSVVERQTMVENIAGALSATMPVWIGAGAPATNAIAQRVGATLNYWQKLPVSPTGPWNWAGNPREDLEVQLDELAAAGSTWAVFAPTVDVSRLGRWRSTHRE</sequence>
<proteinExistence type="predicted"/>
<protein>
    <submittedName>
        <fullName evidence="2">Unannotated protein</fullName>
    </submittedName>
</protein>
<dbReference type="GO" id="GO:0016705">
    <property type="term" value="F:oxidoreductase activity, acting on paired donors, with incorporation or reduction of molecular oxygen"/>
    <property type="evidence" value="ECO:0007669"/>
    <property type="project" value="InterPro"/>
</dbReference>
<dbReference type="InterPro" id="IPR036661">
    <property type="entry name" value="Luciferase-like_sf"/>
</dbReference>
<dbReference type="InterPro" id="IPR011251">
    <property type="entry name" value="Luciferase-like_dom"/>
</dbReference>
<reference evidence="2" key="1">
    <citation type="submission" date="2020-05" db="EMBL/GenBank/DDBJ databases">
        <authorList>
            <person name="Chiriac C."/>
            <person name="Salcher M."/>
            <person name="Ghai R."/>
            <person name="Kavagutti S V."/>
        </authorList>
    </citation>
    <scope>NUCLEOTIDE SEQUENCE</scope>
</reference>
<feature type="domain" description="Luciferase-like" evidence="1">
    <location>
        <begin position="4"/>
        <end position="119"/>
    </location>
</feature>
<evidence type="ECO:0000259" key="1">
    <source>
        <dbReference type="Pfam" id="PF00296"/>
    </source>
</evidence>